<protein>
    <recommendedName>
        <fullName evidence="1">Knr4/Smi1-like domain-containing protein</fullName>
    </recommendedName>
</protein>
<dbReference type="InterPro" id="IPR018958">
    <property type="entry name" value="Knr4/Smi1-like_dom"/>
</dbReference>
<dbReference type="SMART" id="SM00860">
    <property type="entry name" value="SMI1_KNR4"/>
    <property type="match status" value="1"/>
</dbReference>
<feature type="domain" description="Knr4/Smi1-like" evidence="1">
    <location>
        <begin position="1"/>
        <end position="116"/>
    </location>
</feature>
<organism evidence="2 3">
    <name type="scientific">Marinobacter halodurans</name>
    <dbReference type="NCBI Taxonomy" id="2528979"/>
    <lineage>
        <taxon>Bacteria</taxon>
        <taxon>Pseudomonadati</taxon>
        <taxon>Pseudomonadota</taxon>
        <taxon>Gammaproteobacteria</taxon>
        <taxon>Pseudomonadales</taxon>
        <taxon>Marinobacteraceae</taxon>
        <taxon>Marinobacter</taxon>
    </lineage>
</organism>
<dbReference type="EMBL" id="SJDL01000067">
    <property type="protein sequence ID" value="TBW47475.1"/>
    <property type="molecule type" value="Genomic_DNA"/>
</dbReference>
<dbReference type="Gene3D" id="3.40.1580.10">
    <property type="entry name" value="SMI1/KNR4-like"/>
    <property type="match status" value="1"/>
</dbReference>
<dbReference type="SUPFAM" id="SSF160631">
    <property type="entry name" value="SMI1/KNR4-like"/>
    <property type="match status" value="1"/>
</dbReference>
<name>A0ABY1ZFI2_9GAMM</name>
<evidence type="ECO:0000313" key="3">
    <source>
        <dbReference type="Proteomes" id="UP000313645"/>
    </source>
</evidence>
<comment type="caution">
    <text evidence="2">The sequence shown here is derived from an EMBL/GenBank/DDBJ whole genome shotgun (WGS) entry which is preliminary data.</text>
</comment>
<dbReference type="Pfam" id="PF09346">
    <property type="entry name" value="SMI1_KNR4"/>
    <property type="match status" value="1"/>
</dbReference>
<evidence type="ECO:0000313" key="2">
    <source>
        <dbReference type="EMBL" id="TBW47475.1"/>
    </source>
</evidence>
<reference evidence="2 3" key="1">
    <citation type="submission" date="2019-02" db="EMBL/GenBank/DDBJ databases">
        <title>Marinobacter halodurans sp. nov., a marine bacterium isolated from sea tidal flat.</title>
        <authorList>
            <person name="Yoo Y."/>
            <person name="Lee D.W."/>
            <person name="Kim B.S."/>
            <person name="Kim J.-J."/>
        </authorList>
    </citation>
    <scope>NUCLEOTIDE SEQUENCE [LARGE SCALE GENOMIC DNA]</scope>
    <source>
        <strain evidence="2 3">YJ-S3-2</strain>
    </source>
</reference>
<evidence type="ECO:0000259" key="1">
    <source>
        <dbReference type="SMART" id="SM00860"/>
    </source>
</evidence>
<dbReference type="InterPro" id="IPR037883">
    <property type="entry name" value="Knr4/Smi1-like_sf"/>
</dbReference>
<proteinExistence type="predicted"/>
<keyword evidence="3" id="KW-1185">Reference proteome</keyword>
<sequence>MTNDEIRSIERSTGIKLPESYREILLNYPKELAGTEAEDFGLLNDPEAIAEENIEVRKNGYFGEKWPERYFIIGQNGCGDYYVINHEKSEFSVGFACHERMACDPYAANLAEFVEKYLAEILE</sequence>
<accession>A0ABY1ZFI2</accession>
<dbReference type="RefSeq" id="WP_131484154.1">
    <property type="nucleotide sequence ID" value="NZ_SJDL01000067.1"/>
</dbReference>
<dbReference type="Proteomes" id="UP000313645">
    <property type="component" value="Unassembled WGS sequence"/>
</dbReference>
<gene>
    <name evidence="2" type="ORF">EZI54_22720</name>
</gene>